<dbReference type="GO" id="GO:0004493">
    <property type="term" value="F:methylmalonyl-CoA epimerase activity"/>
    <property type="evidence" value="ECO:0007669"/>
    <property type="project" value="TreeGrafter"/>
</dbReference>
<feature type="domain" description="VOC" evidence="2">
    <location>
        <begin position="9"/>
        <end position="156"/>
    </location>
</feature>
<evidence type="ECO:0000256" key="1">
    <source>
        <dbReference type="ARBA" id="ARBA00022723"/>
    </source>
</evidence>
<name>A0AA41XHK1_9MICO</name>
<protein>
    <submittedName>
        <fullName evidence="3">VOC family protein</fullName>
    </submittedName>
</protein>
<proteinExistence type="predicted"/>
<dbReference type="Pfam" id="PF00903">
    <property type="entry name" value="Glyoxalase"/>
    <property type="match status" value="1"/>
</dbReference>
<dbReference type="EMBL" id="JANLCK010000006">
    <property type="protein sequence ID" value="MCS5726628.1"/>
    <property type="molecule type" value="Genomic_DNA"/>
</dbReference>
<dbReference type="PANTHER" id="PTHR43048">
    <property type="entry name" value="METHYLMALONYL-COA EPIMERASE"/>
    <property type="match status" value="1"/>
</dbReference>
<reference evidence="3" key="1">
    <citation type="submission" date="2022-08" db="EMBL/GenBank/DDBJ databases">
        <authorList>
            <person name="Deng Y."/>
            <person name="Han X.-F."/>
            <person name="Zhang Y.-Q."/>
        </authorList>
    </citation>
    <scope>NUCLEOTIDE SEQUENCE</scope>
    <source>
        <strain evidence="3">CPCC 203407</strain>
    </source>
</reference>
<dbReference type="InterPro" id="IPR051785">
    <property type="entry name" value="MMCE/EMCE_epimerase"/>
</dbReference>
<gene>
    <name evidence="3" type="ORF">N1028_12070</name>
</gene>
<accession>A0AA41XHK1</accession>
<dbReference type="PANTHER" id="PTHR43048:SF6">
    <property type="entry name" value="BLR8189 PROTEIN"/>
    <property type="match status" value="1"/>
</dbReference>
<sequence>MATPPPATAFSHAGVTVPDLEAAIDWYRDTLGYYLLAGPLEVLEDDSPLGIAATNIYGVGFTSFRFAHLCGADGAGLELFTFASPATVAPEDNFEFWKTGINHISLTAVDFEGVSDRIVAAGGRARSETVVIDPAKNYRIQYMEDPWGTVVELCSHPYTQMWA</sequence>
<evidence type="ECO:0000313" key="4">
    <source>
        <dbReference type="Proteomes" id="UP001165587"/>
    </source>
</evidence>
<dbReference type="GO" id="GO:0046491">
    <property type="term" value="P:L-methylmalonyl-CoA metabolic process"/>
    <property type="evidence" value="ECO:0007669"/>
    <property type="project" value="TreeGrafter"/>
</dbReference>
<organism evidence="3 4">
    <name type="scientific">Herbiconiux oxytropis</name>
    <dbReference type="NCBI Taxonomy" id="2970915"/>
    <lineage>
        <taxon>Bacteria</taxon>
        <taxon>Bacillati</taxon>
        <taxon>Actinomycetota</taxon>
        <taxon>Actinomycetes</taxon>
        <taxon>Micrococcales</taxon>
        <taxon>Microbacteriaceae</taxon>
        <taxon>Herbiconiux</taxon>
    </lineage>
</organism>
<evidence type="ECO:0000313" key="3">
    <source>
        <dbReference type="EMBL" id="MCS5726628.1"/>
    </source>
</evidence>
<dbReference type="RefSeq" id="WP_259529247.1">
    <property type="nucleotide sequence ID" value="NZ_JANLCK010000006.1"/>
</dbReference>
<dbReference type="InterPro" id="IPR004360">
    <property type="entry name" value="Glyas_Fos-R_dOase_dom"/>
</dbReference>
<dbReference type="InterPro" id="IPR029068">
    <property type="entry name" value="Glyas_Bleomycin-R_OHBP_Dase"/>
</dbReference>
<keyword evidence="1" id="KW-0479">Metal-binding</keyword>
<dbReference type="SUPFAM" id="SSF54593">
    <property type="entry name" value="Glyoxalase/Bleomycin resistance protein/Dihydroxybiphenyl dioxygenase"/>
    <property type="match status" value="1"/>
</dbReference>
<comment type="caution">
    <text evidence="3">The sequence shown here is derived from an EMBL/GenBank/DDBJ whole genome shotgun (WGS) entry which is preliminary data.</text>
</comment>
<dbReference type="GO" id="GO:0046872">
    <property type="term" value="F:metal ion binding"/>
    <property type="evidence" value="ECO:0007669"/>
    <property type="project" value="UniProtKB-KW"/>
</dbReference>
<dbReference type="Proteomes" id="UP001165587">
    <property type="component" value="Unassembled WGS sequence"/>
</dbReference>
<dbReference type="InterPro" id="IPR037523">
    <property type="entry name" value="VOC_core"/>
</dbReference>
<dbReference type="AlphaFoldDB" id="A0AA41XHK1"/>
<keyword evidence="4" id="KW-1185">Reference proteome</keyword>
<evidence type="ECO:0000259" key="2">
    <source>
        <dbReference type="PROSITE" id="PS51819"/>
    </source>
</evidence>
<dbReference type="Gene3D" id="3.10.180.10">
    <property type="entry name" value="2,3-Dihydroxybiphenyl 1,2-Dioxygenase, domain 1"/>
    <property type="match status" value="1"/>
</dbReference>
<dbReference type="PROSITE" id="PS51819">
    <property type="entry name" value="VOC"/>
    <property type="match status" value="1"/>
</dbReference>